<proteinExistence type="predicted"/>
<name>A0ABY3MFI7_AERVE</name>
<dbReference type="Proteomes" id="UP000323129">
    <property type="component" value="Unassembled WGS sequence"/>
</dbReference>
<keyword evidence="2" id="KW-1185">Reference proteome</keyword>
<dbReference type="EMBL" id="NQMC01000161">
    <property type="protein sequence ID" value="TYD39825.1"/>
    <property type="molecule type" value="Genomic_DNA"/>
</dbReference>
<gene>
    <name evidence="1" type="ORF">CJF24_22060</name>
</gene>
<reference evidence="1 2" key="1">
    <citation type="submission" date="2017-08" db="EMBL/GenBank/DDBJ databases">
        <title>Aeromonas veronii bv sobria strain NS22 whole genome sequencing.</title>
        <authorList>
            <person name="Katharios P."/>
            <person name="Ha V.Q."/>
            <person name="Smyrli M."/>
        </authorList>
    </citation>
    <scope>NUCLEOTIDE SEQUENCE [LARGE SCALE GENOMIC DNA]</scope>
    <source>
        <strain evidence="1 2">NS22</strain>
    </source>
</reference>
<evidence type="ECO:0000313" key="1">
    <source>
        <dbReference type="EMBL" id="TYD39825.1"/>
    </source>
</evidence>
<comment type="caution">
    <text evidence="1">The sequence shown here is derived from an EMBL/GenBank/DDBJ whole genome shotgun (WGS) entry which is preliminary data.</text>
</comment>
<sequence>MCMLLNRLVKRDSTRPTFSSDHATFLFLIYQTITFRQFSLNAHWCNKLRNVITLTGKTDLFSNFIYVMSKLLR</sequence>
<evidence type="ECO:0000313" key="2">
    <source>
        <dbReference type="Proteomes" id="UP000323129"/>
    </source>
</evidence>
<organism evidence="1 2">
    <name type="scientific">Aeromonas veronii</name>
    <dbReference type="NCBI Taxonomy" id="654"/>
    <lineage>
        <taxon>Bacteria</taxon>
        <taxon>Pseudomonadati</taxon>
        <taxon>Pseudomonadota</taxon>
        <taxon>Gammaproteobacteria</taxon>
        <taxon>Aeromonadales</taxon>
        <taxon>Aeromonadaceae</taxon>
        <taxon>Aeromonas</taxon>
    </lineage>
</organism>
<protein>
    <submittedName>
        <fullName evidence="1">Uncharacterized protein</fullName>
    </submittedName>
</protein>
<accession>A0ABY3MFI7</accession>